<protein>
    <recommendedName>
        <fullName evidence="6">Guanine nucleotide-binding protein subunit beta-like protein</fullName>
    </recommendedName>
</protein>
<evidence type="ECO:0000256" key="3">
    <source>
        <dbReference type="PROSITE-ProRule" id="PRU00221"/>
    </source>
</evidence>
<reference evidence="5" key="1">
    <citation type="journal article" date="2023" name="Commun. Biol.">
        <title>Genome analysis of Parmales, the sister group of diatoms, reveals the evolutionary specialization of diatoms from phago-mixotrophs to photoautotrophs.</title>
        <authorList>
            <person name="Ban H."/>
            <person name="Sato S."/>
            <person name="Yoshikawa S."/>
            <person name="Yamada K."/>
            <person name="Nakamura Y."/>
            <person name="Ichinomiya M."/>
            <person name="Sato N."/>
            <person name="Blanc-Mathieu R."/>
            <person name="Endo H."/>
            <person name="Kuwata A."/>
            <person name="Ogata H."/>
        </authorList>
    </citation>
    <scope>NUCLEOTIDE SEQUENCE [LARGE SCALE GENOMIC DNA]</scope>
    <source>
        <strain evidence="5">NIES 3699</strain>
    </source>
</reference>
<keyword evidence="5" id="KW-1185">Reference proteome</keyword>
<feature type="repeat" description="WD" evidence="3">
    <location>
        <begin position="248"/>
        <end position="294"/>
    </location>
</feature>
<dbReference type="Proteomes" id="UP001165160">
    <property type="component" value="Unassembled WGS sequence"/>
</dbReference>
<dbReference type="PROSITE" id="PS50082">
    <property type="entry name" value="WD_REPEATS_2"/>
    <property type="match status" value="3"/>
</dbReference>
<evidence type="ECO:0008006" key="6">
    <source>
        <dbReference type="Google" id="ProtNLM"/>
    </source>
</evidence>
<feature type="repeat" description="WD" evidence="3">
    <location>
        <begin position="108"/>
        <end position="149"/>
    </location>
</feature>
<keyword evidence="1 3" id="KW-0853">WD repeat</keyword>
<evidence type="ECO:0000313" key="4">
    <source>
        <dbReference type="EMBL" id="GMH86742.1"/>
    </source>
</evidence>
<proteinExistence type="predicted"/>
<dbReference type="PRINTS" id="PR00320">
    <property type="entry name" value="GPROTEINBRPT"/>
</dbReference>
<dbReference type="AlphaFoldDB" id="A0A9W7BAA2"/>
<gene>
    <name evidence="4" type="ORF">TrVE_jg11924</name>
</gene>
<dbReference type="PANTHER" id="PTHR19869">
    <property type="entry name" value="SPERMATID WD-REPEAT PROTEIN"/>
    <property type="match status" value="1"/>
</dbReference>
<dbReference type="Gene3D" id="2.130.10.10">
    <property type="entry name" value="YVTN repeat-like/Quinoprotein amine dehydrogenase"/>
    <property type="match status" value="2"/>
</dbReference>
<evidence type="ECO:0000256" key="2">
    <source>
        <dbReference type="ARBA" id="ARBA00022737"/>
    </source>
</evidence>
<evidence type="ECO:0000256" key="1">
    <source>
        <dbReference type="ARBA" id="ARBA00022574"/>
    </source>
</evidence>
<dbReference type="InterPro" id="IPR001680">
    <property type="entry name" value="WD40_rpt"/>
</dbReference>
<dbReference type="InterPro" id="IPR040066">
    <property type="entry name" value="WDR31"/>
</dbReference>
<evidence type="ECO:0000313" key="5">
    <source>
        <dbReference type="Proteomes" id="UP001165160"/>
    </source>
</evidence>
<dbReference type="SMART" id="SM00320">
    <property type="entry name" value="WD40"/>
    <property type="match status" value="5"/>
</dbReference>
<dbReference type="InterPro" id="IPR036322">
    <property type="entry name" value="WD40_repeat_dom_sf"/>
</dbReference>
<dbReference type="PANTHER" id="PTHR19869:SF1">
    <property type="entry name" value="WD REPEAT-CONTAINING PROTEIN 31"/>
    <property type="match status" value="1"/>
</dbReference>
<keyword evidence="2" id="KW-0677">Repeat</keyword>
<comment type="caution">
    <text evidence="4">The sequence shown here is derived from an EMBL/GenBank/DDBJ whole genome shotgun (WGS) entry which is preliminary data.</text>
</comment>
<dbReference type="Pfam" id="PF00400">
    <property type="entry name" value="WD40"/>
    <property type="match status" value="4"/>
</dbReference>
<dbReference type="InterPro" id="IPR020472">
    <property type="entry name" value="WD40_PAC1"/>
</dbReference>
<name>A0A9W7BAA2_9STRA</name>
<feature type="repeat" description="WD" evidence="3">
    <location>
        <begin position="68"/>
        <end position="99"/>
    </location>
</feature>
<dbReference type="PROSITE" id="PS50294">
    <property type="entry name" value="WD_REPEATS_REGION"/>
    <property type="match status" value="2"/>
</dbReference>
<dbReference type="PROSITE" id="PS00678">
    <property type="entry name" value="WD_REPEATS_1"/>
    <property type="match status" value="2"/>
</dbReference>
<dbReference type="EMBL" id="BRXX01000063">
    <property type="protein sequence ID" value="GMH86742.1"/>
    <property type="molecule type" value="Genomic_DNA"/>
</dbReference>
<sequence>MGQKFCTPGSGATSAAQAKQTPEYNSLPATHTGAVLGCSWLGDSIVTCGDDNRVAVTELGKSGEVKVFEGHERSVNCVEGCSSTDTVFSASRDTTVRAWTNEGAGCEFHGHTLTVMAVSATLGGELVVSGGRDYAVKVWDSSTGQCTSTSKISRNLVTCLQFFKDGGCKFAQGSEDLTMRIWDVRIISNTSSHASTSLTFGKYVYFPLDCDTSSCSNYVCTSSKGFDGSGCEGRIWDVRKPDVPLHVLSGHQQDAVGCAFLEGLGENGGRLMVTVSKDETIKVWNVDNGNMILSHCEEESGMWTSVRAYGGGGEDGPHFVATSFLGGVYVYRIEWKGKGARLKLTDMIRPGEGEETYDEGRVPKPSEL</sequence>
<accession>A0A9W7BAA2</accession>
<dbReference type="InterPro" id="IPR015943">
    <property type="entry name" value="WD40/YVTN_repeat-like_dom_sf"/>
</dbReference>
<dbReference type="InterPro" id="IPR019775">
    <property type="entry name" value="WD40_repeat_CS"/>
</dbReference>
<organism evidence="4 5">
    <name type="scientific">Triparma verrucosa</name>
    <dbReference type="NCBI Taxonomy" id="1606542"/>
    <lineage>
        <taxon>Eukaryota</taxon>
        <taxon>Sar</taxon>
        <taxon>Stramenopiles</taxon>
        <taxon>Ochrophyta</taxon>
        <taxon>Bolidophyceae</taxon>
        <taxon>Parmales</taxon>
        <taxon>Triparmaceae</taxon>
        <taxon>Triparma</taxon>
    </lineage>
</organism>
<dbReference type="SUPFAM" id="SSF50978">
    <property type="entry name" value="WD40 repeat-like"/>
    <property type="match status" value="1"/>
</dbReference>